<name>A0A7H8Q5I8_9BACL</name>
<organism evidence="3 4">
    <name type="scientific">Planococcus glaciei</name>
    <dbReference type="NCBI Taxonomy" id="459472"/>
    <lineage>
        <taxon>Bacteria</taxon>
        <taxon>Bacillati</taxon>
        <taxon>Bacillota</taxon>
        <taxon>Bacilli</taxon>
        <taxon>Bacillales</taxon>
        <taxon>Caryophanaceae</taxon>
        <taxon>Planococcus</taxon>
    </lineage>
</organism>
<dbReference type="CDD" id="cd08561">
    <property type="entry name" value="GDPD_cytoplasmic_ScUgpQ2_like"/>
    <property type="match status" value="1"/>
</dbReference>
<dbReference type="PANTHER" id="PTHR46211">
    <property type="entry name" value="GLYCEROPHOSPHORYL DIESTER PHOSPHODIESTERASE"/>
    <property type="match status" value="1"/>
</dbReference>
<gene>
    <name evidence="3" type="ORF">HF394_00670</name>
</gene>
<protein>
    <submittedName>
        <fullName evidence="3">Glycerophosphodiester phosphodiesterase</fullName>
    </submittedName>
</protein>
<evidence type="ECO:0000259" key="2">
    <source>
        <dbReference type="PROSITE" id="PS51704"/>
    </source>
</evidence>
<evidence type="ECO:0000256" key="1">
    <source>
        <dbReference type="SAM" id="SignalP"/>
    </source>
</evidence>
<evidence type="ECO:0000313" key="4">
    <source>
        <dbReference type="Proteomes" id="UP000509222"/>
    </source>
</evidence>
<dbReference type="SUPFAM" id="SSF51695">
    <property type="entry name" value="PLC-like phosphodiesterases"/>
    <property type="match status" value="1"/>
</dbReference>
<keyword evidence="4" id="KW-1185">Reference proteome</keyword>
<reference evidence="3 4" key="1">
    <citation type="submission" date="2020-04" db="EMBL/GenBank/DDBJ databases">
        <authorList>
            <person name="Pajer P."/>
            <person name="Broz P."/>
        </authorList>
    </citation>
    <scope>NUCLEOTIDE SEQUENCE [LARGE SCALE GENOMIC DNA]</scope>
    <source>
        <strain evidence="4">NRL-ATB46093</strain>
    </source>
</reference>
<feature type="chain" id="PRO_5028870970" evidence="1">
    <location>
        <begin position="27"/>
        <end position="305"/>
    </location>
</feature>
<dbReference type="PANTHER" id="PTHR46211:SF1">
    <property type="entry name" value="GLYCEROPHOSPHODIESTER PHOSPHODIESTERASE, CYTOPLASMIC"/>
    <property type="match status" value="1"/>
</dbReference>
<dbReference type="EMBL" id="CP051177">
    <property type="protein sequence ID" value="QKX49198.1"/>
    <property type="molecule type" value="Genomic_DNA"/>
</dbReference>
<accession>A0A7H8Q5I8</accession>
<dbReference type="InterPro" id="IPR030395">
    <property type="entry name" value="GP_PDE_dom"/>
</dbReference>
<dbReference type="PROSITE" id="PS51704">
    <property type="entry name" value="GP_PDE"/>
    <property type="match status" value="1"/>
</dbReference>
<reference evidence="4" key="2">
    <citation type="submission" date="2020-06" db="EMBL/GenBank/DDBJ databases">
        <title>Isolation of Planomicrobium glaciei.</title>
        <authorList>
            <person name="Malisova L."/>
            <person name="Safrankova R."/>
            <person name="Jakubu V."/>
            <person name="Spanelova P."/>
        </authorList>
    </citation>
    <scope>NUCLEOTIDE SEQUENCE [LARGE SCALE GENOMIC DNA]</scope>
    <source>
        <strain evidence="4">NRL-ATB46093</strain>
    </source>
</reference>
<dbReference type="InterPro" id="IPR017946">
    <property type="entry name" value="PLC-like_Pdiesterase_TIM-brl"/>
</dbReference>
<proteinExistence type="predicted"/>
<dbReference type="AlphaFoldDB" id="A0A7H8Q5I8"/>
<dbReference type="Gene3D" id="3.20.20.190">
    <property type="entry name" value="Phosphatidylinositol (PI) phosphodiesterase"/>
    <property type="match status" value="1"/>
</dbReference>
<keyword evidence="1" id="KW-0732">Signal</keyword>
<dbReference type="GO" id="GO:0008081">
    <property type="term" value="F:phosphoric diester hydrolase activity"/>
    <property type="evidence" value="ECO:0007669"/>
    <property type="project" value="InterPro"/>
</dbReference>
<feature type="signal peptide" evidence="1">
    <location>
        <begin position="1"/>
        <end position="26"/>
    </location>
</feature>
<dbReference type="Pfam" id="PF03009">
    <property type="entry name" value="GDPD"/>
    <property type="match status" value="1"/>
</dbReference>
<dbReference type="RefSeq" id="WP_176293895.1">
    <property type="nucleotide sequence ID" value="NZ_CP051177.1"/>
</dbReference>
<evidence type="ECO:0000313" key="3">
    <source>
        <dbReference type="EMBL" id="QKX49198.1"/>
    </source>
</evidence>
<dbReference type="GO" id="GO:0006629">
    <property type="term" value="P:lipid metabolic process"/>
    <property type="evidence" value="ECO:0007669"/>
    <property type="project" value="InterPro"/>
</dbReference>
<dbReference type="Proteomes" id="UP000509222">
    <property type="component" value="Chromosome"/>
</dbReference>
<sequence length="305" mass="33729">MGKKTKIGLAAVAVGAAAWAGSKALATPQTRPGKDVLDYGHPIVLAHRGGGAIAPENTMAAFRKSAELGVHGFEIDIRLSKNEEILVFHDEYLDRTTDGAGRVADMTLKELSEFDLGYHFVDPSGKTTYRGKGEKIVLLRDLLEAFPQMFINIDMKDSPETYEGSLIPSKLWRLIDSLGVHDRVVVTSFYDEQIDRFNLYAQNRVAIGAGENEVKKAYTAFNSQFGHLYNPRADVFQIPVRSSMFRLDLPRFIAFLANLNIPVHYWTIDDPEVMKGLLAAGAQGIITGRPDLAVALISEMEDQTQ</sequence>
<feature type="domain" description="GP-PDE" evidence="2">
    <location>
        <begin position="42"/>
        <end position="297"/>
    </location>
</feature>